<reference evidence="2 3" key="1">
    <citation type="journal article" date="2011" name="J. Bacteriol.">
        <title>Complete genome sequence and updated annotation of Desulfovibrio alaskensis G20.</title>
        <authorList>
            <person name="Hauser L.J."/>
            <person name="Land M.L."/>
            <person name="Brown S.D."/>
            <person name="Larimer F."/>
            <person name="Keller K.L."/>
            <person name="Rapp-Giles B.J."/>
            <person name="Price M.N."/>
            <person name="Lin M."/>
            <person name="Bruce D.C."/>
            <person name="Detter J.C."/>
            <person name="Tapia R."/>
            <person name="Han C.S."/>
            <person name="Goodwin L.A."/>
            <person name="Cheng J.F."/>
            <person name="Pitluck S."/>
            <person name="Copeland A."/>
            <person name="Lucas S."/>
            <person name="Nolan M."/>
            <person name="Lapidus A.L."/>
            <person name="Palumbo A.V."/>
            <person name="Wall J.D."/>
        </authorList>
    </citation>
    <scope>NUCLEOTIDE SEQUENCE [LARGE SCALE GENOMIC DNA]</scope>
    <source>
        <strain evidence="3">ATCC BAA 1058 / DSM 17464 / G20</strain>
    </source>
</reference>
<keyword evidence="3" id="KW-1185">Reference proteome</keyword>
<dbReference type="KEGG" id="dde:Dde_0153"/>
<name>Q317E2_OLEA2</name>
<dbReference type="AlphaFoldDB" id="Q317E2"/>
<accession>Q317E2</accession>
<organism evidence="2 3">
    <name type="scientific">Oleidesulfovibrio alaskensis (strain ATCC BAA-1058 / DSM 17464 / G20)</name>
    <name type="common">Desulfovibrio alaskensis</name>
    <dbReference type="NCBI Taxonomy" id="207559"/>
    <lineage>
        <taxon>Bacteria</taxon>
        <taxon>Pseudomonadati</taxon>
        <taxon>Thermodesulfobacteriota</taxon>
        <taxon>Desulfovibrionia</taxon>
        <taxon>Desulfovibrionales</taxon>
        <taxon>Desulfovibrionaceae</taxon>
        <taxon>Oleidesulfovibrio</taxon>
    </lineage>
</organism>
<dbReference type="Proteomes" id="UP000002710">
    <property type="component" value="Chromosome"/>
</dbReference>
<dbReference type="HOGENOM" id="CLU_1136483_0_0_7"/>
<dbReference type="STRING" id="207559.Dde_0153"/>
<gene>
    <name evidence="2" type="ordered locus">Dde_0153</name>
</gene>
<protein>
    <recommendedName>
        <fullName evidence="1">Putative heavy-metal chelation domain-containing protein</fullName>
    </recommendedName>
</protein>
<dbReference type="RefSeq" id="WP_011366319.1">
    <property type="nucleotide sequence ID" value="NC_007519.1"/>
</dbReference>
<feature type="domain" description="Putative heavy-metal chelation" evidence="1">
    <location>
        <begin position="136"/>
        <end position="226"/>
    </location>
</feature>
<dbReference type="eggNOG" id="COG2014">
    <property type="taxonomic scope" value="Bacteria"/>
</dbReference>
<sequence length="244" mass="26457">MPSILESLRNQVVPAWHKQGLMDDPVSVTAGPLSVEQAIGNPGRSDFPIQKGKEKLMEACFRHARGQAFTDSYGTFSGTLAQVAALPLDGNFQRAVFVSVLNAVLRWQQCVTNTVHCKDCGPKDCARDLPAHIIRRYGRCRVTLAGMQPAMIESLAGVLPLRVVDLDPDNIGQERRGVGIEGADTAQDALAWADLLLVTGTTLANNSIGDFLQHTPQKPVLFYGTTIAGAAQLMGWQRYCPRSS</sequence>
<dbReference type="EMBL" id="CP000112">
    <property type="protein sequence ID" value="ABB36954.1"/>
    <property type="molecule type" value="Genomic_DNA"/>
</dbReference>
<dbReference type="Pfam" id="PF04016">
    <property type="entry name" value="DUF364"/>
    <property type="match status" value="1"/>
</dbReference>
<dbReference type="InterPro" id="IPR007161">
    <property type="entry name" value="DUF364"/>
</dbReference>
<evidence type="ECO:0000313" key="2">
    <source>
        <dbReference type="EMBL" id="ABB36954.1"/>
    </source>
</evidence>
<dbReference type="Gene3D" id="3.40.50.11590">
    <property type="match status" value="1"/>
</dbReference>
<evidence type="ECO:0000259" key="1">
    <source>
        <dbReference type="Pfam" id="PF04016"/>
    </source>
</evidence>
<dbReference type="SUPFAM" id="SSF159713">
    <property type="entry name" value="Dhaf3308-like"/>
    <property type="match status" value="1"/>
</dbReference>
<evidence type="ECO:0000313" key="3">
    <source>
        <dbReference type="Proteomes" id="UP000002710"/>
    </source>
</evidence>
<proteinExistence type="predicted"/>